<dbReference type="Pfam" id="PF08827">
    <property type="entry name" value="DUF1805"/>
    <property type="match status" value="1"/>
</dbReference>
<organism evidence="1 2">
    <name type="scientific">Cohnella fermenti</name>
    <dbReference type="NCBI Taxonomy" id="2565925"/>
    <lineage>
        <taxon>Bacteria</taxon>
        <taxon>Bacillati</taxon>
        <taxon>Bacillota</taxon>
        <taxon>Bacilli</taxon>
        <taxon>Bacillales</taxon>
        <taxon>Paenibacillaceae</taxon>
        <taxon>Cohnella</taxon>
    </lineage>
</organism>
<dbReference type="SUPFAM" id="SSF102891">
    <property type="entry name" value="Hypothetical protein Ta1206"/>
    <property type="match status" value="1"/>
</dbReference>
<dbReference type="InterPro" id="IPR014931">
    <property type="entry name" value="DUF1805"/>
</dbReference>
<dbReference type="AlphaFoldDB" id="A0A4S4C8L7"/>
<sequence>MMRLVPIEVGGHTATGVEVHLPGTTLLAITIKDGYIMCGALDVELLNERLKDRKIIAGRAVGVRTFDQLLEAPLESVTDTARELGIVPGMKGYDAIAAMAERPSRS</sequence>
<dbReference type="Gene3D" id="3.30.1980.10">
    <property type="entry name" value="Hypothetical protein YunC"/>
    <property type="match status" value="1"/>
</dbReference>
<dbReference type="InterPro" id="IPR036493">
    <property type="entry name" value="YunC_sf"/>
</dbReference>
<dbReference type="EMBL" id="SSOB01000003">
    <property type="protein sequence ID" value="THF83700.1"/>
    <property type="molecule type" value="Genomic_DNA"/>
</dbReference>
<evidence type="ECO:0000313" key="2">
    <source>
        <dbReference type="Proteomes" id="UP000310636"/>
    </source>
</evidence>
<name>A0A4S4C8L7_9BACL</name>
<protein>
    <submittedName>
        <fullName evidence="1">DUF1805 domain-containing protein</fullName>
    </submittedName>
</protein>
<evidence type="ECO:0000313" key="1">
    <source>
        <dbReference type="EMBL" id="THF83700.1"/>
    </source>
</evidence>
<accession>A0A4S4C8L7</accession>
<gene>
    <name evidence="1" type="ORF">E6C55_03135</name>
</gene>
<dbReference type="RefSeq" id="WP_136368329.1">
    <property type="nucleotide sequence ID" value="NZ_SSOB01000003.1"/>
</dbReference>
<keyword evidence="2" id="KW-1185">Reference proteome</keyword>
<reference evidence="1 2" key="1">
    <citation type="submission" date="2019-04" db="EMBL/GenBank/DDBJ databases">
        <title>Cohnella sp. nov. isolated from preserved vegetables.</title>
        <authorList>
            <person name="Lin S.-Y."/>
            <person name="Hung M.-H."/>
            <person name="Young C.-C."/>
        </authorList>
    </citation>
    <scope>NUCLEOTIDE SEQUENCE [LARGE SCALE GENOMIC DNA]</scope>
    <source>
        <strain evidence="1 2">CC-MHH1044</strain>
    </source>
</reference>
<dbReference type="OrthoDB" id="2641826at2"/>
<proteinExistence type="predicted"/>
<dbReference type="Proteomes" id="UP000310636">
    <property type="component" value="Unassembled WGS sequence"/>
</dbReference>
<comment type="caution">
    <text evidence="1">The sequence shown here is derived from an EMBL/GenBank/DDBJ whole genome shotgun (WGS) entry which is preliminary data.</text>
</comment>